<dbReference type="SUPFAM" id="SSF46785">
    <property type="entry name" value="Winged helix' DNA-binding domain"/>
    <property type="match status" value="1"/>
</dbReference>
<dbReference type="Proteomes" id="UP001241537">
    <property type="component" value="Unassembled WGS sequence"/>
</dbReference>
<dbReference type="AlphaFoldDB" id="A0AAE3V987"/>
<keyword evidence="2" id="KW-1185">Reference proteome</keyword>
<dbReference type="EMBL" id="JAUSTO010000003">
    <property type="protein sequence ID" value="MDQ0151912.1"/>
    <property type="molecule type" value="Genomic_DNA"/>
</dbReference>
<proteinExistence type="predicted"/>
<sequence>MLSEPMTLYKLMILYLLNQVNFPLTEDRISEFFLSREYTTYFTLKQALAELNDAELIRVHRVRNSSRYSITAEGEQTYRFFGRKISPEILADMDDFLKENRFRIRSEVDITADYWKSENLDYHVRCDINEGRSSILSIDITAPDEKQAELMCSRWRESSQEIYAFILRALLGGG</sequence>
<dbReference type="Pfam" id="PF14277">
    <property type="entry name" value="DUF4364"/>
    <property type="match status" value="1"/>
</dbReference>
<organism evidence="1 2">
    <name type="scientific">Moryella indoligenes</name>
    <dbReference type="NCBI Taxonomy" id="371674"/>
    <lineage>
        <taxon>Bacteria</taxon>
        <taxon>Bacillati</taxon>
        <taxon>Bacillota</taxon>
        <taxon>Clostridia</taxon>
        <taxon>Lachnospirales</taxon>
        <taxon>Lachnospiraceae</taxon>
        <taxon>Moryella</taxon>
    </lineage>
</organism>
<dbReference type="GO" id="GO:0003677">
    <property type="term" value="F:DNA binding"/>
    <property type="evidence" value="ECO:0007669"/>
    <property type="project" value="UniProtKB-KW"/>
</dbReference>
<comment type="caution">
    <text evidence="1">The sequence shown here is derived from an EMBL/GenBank/DDBJ whole genome shotgun (WGS) entry which is preliminary data.</text>
</comment>
<reference evidence="1" key="1">
    <citation type="submission" date="2023-07" db="EMBL/GenBank/DDBJ databases">
        <title>Genomic Encyclopedia of Type Strains, Phase IV (KMG-IV): sequencing the most valuable type-strain genomes for metagenomic binning, comparative biology and taxonomic classification.</title>
        <authorList>
            <person name="Goeker M."/>
        </authorList>
    </citation>
    <scope>NUCLEOTIDE SEQUENCE</scope>
    <source>
        <strain evidence="1">DSM 19659</strain>
    </source>
</reference>
<dbReference type="InterPro" id="IPR025374">
    <property type="entry name" value="DUF4364"/>
</dbReference>
<evidence type="ECO:0000313" key="2">
    <source>
        <dbReference type="Proteomes" id="UP001241537"/>
    </source>
</evidence>
<dbReference type="InterPro" id="IPR036390">
    <property type="entry name" value="WH_DNA-bd_sf"/>
</dbReference>
<evidence type="ECO:0000313" key="1">
    <source>
        <dbReference type="EMBL" id="MDQ0151912.1"/>
    </source>
</evidence>
<dbReference type="RefSeq" id="WP_106611660.1">
    <property type="nucleotide sequence ID" value="NZ_JAUSTO010000003.1"/>
</dbReference>
<keyword evidence="1" id="KW-0238">DNA-binding</keyword>
<name>A0AAE3V987_9FIRM</name>
<gene>
    <name evidence="1" type="ORF">J2S20_000594</name>
</gene>
<accession>A0AAE3V987</accession>
<protein>
    <submittedName>
        <fullName evidence="1">DNA-binding transcriptional ArsR family regulator</fullName>
    </submittedName>
</protein>